<dbReference type="RefSeq" id="XP_020121320.1">
    <property type="nucleotide sequence ID" value="XM_020266187.1"/>
</dbReference>
<dbReference type="GeneID" id="31002904"/>
<dbReference type="PANTHER" id="PTHR23501">
    <property type="entry name" value="MAJOR FACILITATOR SUPERFAMILY"/>
    <property type="match status" value="1"/>
</dbReference>
<dbReference type="Gene3D" id="1.20.1250.20">
    <property type="entry name" value="MFS general substrate transporter like domains"/>
    <property type="match status" value="2"/>
</dbReference>
<keyword evidence="10" id="KW-1185">Reference proteome</keyword>
<dbReference type="FunFam" id="1.20.1250.20:FF:000284">
    <property type="entry name" value="Siderophore iron transporter mirB"/>
    <property type="match status" value="1"/>
</dbReference>
<dbReference type="InterPro" id="IPR011701">
    <property type="entry name" value="MFS"/>
</dbReference>
<accession>A0A225AZQ8</accession>
<keyword evidence="6 8" id="KW-0472">Membrane</keyword>
<evidence type="ECO:0000256" key="7">
    <source>
        <dbReference type="SAM" id="MobiDB-lite"/>
    </source>
</evidence>
<evidence type="ECO:0000256" key="1">
    <source>
        <dbReference type="ARBA" id="ARBA00004141"/>
    </source>
</evidence>
<keyword evidence="5 8" id="KW-1133">Transmembrane helix</keyword>
<gene>
    <name evidence="9" type="ORF">UA08_03149</name>
</gene>
<keyword evidence="4 8" id="KW-0812">Transmembrane</keyword>
<feature type="transmembrane region" description="Helical" evidence="8">
    <location>
        <begin position="562"/>
        <end position="581"/>
    </location>
</feature>
<feature type="transmembrane region" description="Helical" evidence="8">
    <location>
        <begin position="173"/>
        <end position="191"/>
    </location>
</feature>
<evidence type="ECO:0000256" key="4">
    <source>
        <dbReference type="ARBA" id="ARBA00022692"/>
    </source>
</evidence>
<dbReference type="Pfam" id="PF07690">
    <property type="entry name" value="MFS_1"/>
    <property type="match status" value="1"/>
</dbReference>
<feature type="transmembrane region" description="Helical" evidence="8">
    <location>
        <begin position="356"/>
        <end position="373"/>
    </location>
</feature>
<feature type="transmembrane region" description="Helical" evidence="8">
    <location>
        <begin position="449"/>
        <end position="469"/>
    </location>
</feature>
<reference evidence="9 10" key="1">
    <citation type="submission" date="2015-06" db="EMBL/GenBank/DDBJ databases">
        <title>Talaromyces atroroseus IBT 11181 draft genome.</title>
        <authorList>
            <person name="Rasmussen K.B."/>
            <person name="Rasmussen S."/>
            <person name="Petersen B."/>
            <person name="Sicheritz-Ponten T."/>
            <person name="Mortensen U.H."/>
            <person name="Thrane U."/>
        </authorList>
    </citation>
    <scope>NUCLEOTIDE SEQUENCE [LARGE SCALE GENOMIC DNA]</scope>
    <source>
        <strain evidence="9 10">IBT 11181</strain>
    </source>
</reference>
<protein>
    <recommendedName>
        <fullName evidence="11">Siderophore iron transporter mirB</fullName>
    </recommendedName>
</protein>
<evidence type="ECO:0000256" key="3">
    <source>
        <dbReference type="ARBA" id="ARBA00022448"/>
    </source>
</evidence>
<dbReference type="EMBL" id="LFMY01000004">
    <property type="protein sequence ID" value="OKL61199.1"/>
    <property type="molecule type" value="Genomic_DNA"/>
</dbReference>
<feature type="region of interest" description="Disordered" evidence="7">
    <location>
        <begin position="1"/>
        <end position="22"/>
    </location>
</feature>
<evidence type="ECO:0000256" key="6">
    <source>
        <dbReference type="ARBA" id="ARBA00023136"/>
    </source>
</evidence>
<dbReference type="GO" id="GO:0022857">
    <property type="term" value="F:transmembrane transporter activity"/>
    <property type="evidence" value="ECO:0007669"/>
    <property type="project" value="InterPro"/>
</dbReference>
<dbReference type="Proteomes" id="UP000214365">
    <property type="component" value="Unassembled WGS sequence"/>
</dbReference>
<evidence type="ECO:0008006" key="11">
    <source>
        <dbReference type="Google" id="ProtNLM"/>
    </source>
</evidence>
<evidence type="ECO:0000313" key="10">
    <source>
        <dbReference type="Proteomes" id="UP000214365"/>
    </source>
</evidence>
<evidence type="ECO:0000256" key="8">
    <source>
        <dbReference type="SAM" id="Phobius"/>
    </source>
</evidence>
<feature type="compositionally biased region" description="Low complexity" evidence="7">
    <location>
        <begin position="8"/>
        <end position="22"/>
    </location>
</feature>
<comment type="caution">
    <text evidence="9">The sequence shown here is derived from an EMBL/GenBank/DDBJ whole genome shotgun (WGS) entry which is preliminary data.</text>
</comment>
<feature type="transmembrane region" description="Helical" evidence="8">
    <location>
        <begin position="287"/>
        <end position="308"/>
    </location>
</feature>
<dbReference type="InterPro" id="IPR036259">
    <property type="entry name" value="MFS_trans_sf"/>
</dbReference>
<dbReference type="GO" id="GO:0005886">
    <property type="term" value="C:plasma membrane"/>
    <property type="evidence" value="ECO:0007669"/>
    <property type="project" value="TreeGrafter"/>
</dbReference>
<feature type="transmembrane region" description="Helical" evidence="8">
    <location>
        <begin position="144"/>
        <end position="161"/>
    </location>
</feature>
<proteinExistence type="inferred from homology"/>
<comment type="subcellular location">
    <subcellularLocation>
        <location evidence="1">Membrane</location>
        <topology evidence="1">Multi-pass membrane protein</topology>
    </subcellularLocation>
</comment>
<evidence type="ECO:0000313" key="9">
    <source>
        <dbReference type="EMBL" id="OKL61199.1"/>
    </source>
</evidence>
<dbReference type="SUPFAM" id="SSF103473">
    <property type="entry name" value="MFS general substrate transporter"/>
    <property type="match status" value="1"/>
</dbReference>
<evidence type="ECO:0000256" key="2">
    <source>
        <dbReference type="ARBA" id="ARBA00008335"/>
    </source>
</evidence>
<keyword evidence="3" id="KW-0813">Transport</keyword>
<dbReference type="PANTHER" id="PTHR23501:SF3">
    <property type="entry name" value="MAJOR FACILITATOR SUPERFAMILY (MFS) PROFILE DOMAIN-CONTAINING PROTEIN"/>
    <property type="match status" value="1"/>
</dbReference>
<sequence length="597" mass="66403">MMQSHTQPSIMSNNISPSKNSSPLVVEKATNFVSKEHDAKDIAPKVSEQNDSIDSNVQYGVRRAQAVNKVWTRNHLMMAYVFIWLIEFTLAYSSGVTATLTPYVTSSFQKHSLTALTSVISSLIAGLVKLPYAKLIDNWGRPQGLALMVASMTLGTIMMAGCNNVQTYCAAQVFYYVGYNGIDFSITIFIADTSALRNRALMIAFSSSPWLATVWASGPTAQSILQTIGFRWGFGIWAIIIPVACSPLFFLFYYNQRKAERLGLLTTAPSGRTCSENFVYYCREFDVIGLLLISTGLALFLLSFNLYAYQKNEWKCPLIICFIIFGGLLIIAFAFYEHFLAPVTFIPWELMKNRTVFFTYTMVACLYTSWYIWDSYFYSMLIVVFDTGVADATYIGNIYTIGSCFWSIVMGIIIRYNGRLKWQALYFGVPITILGVALMIKFRQPGVNIGYIAMCQIFIAFGGGTLVICEQMTIMAVSSQAMIPALLSMESMITSVGGAIGSTIAEALWSGVFPEKLANYLPTTAQSNLAEIYGSITVQSSYPVGSQTRTAINHAYGDTQRLMLITATCLHILTWGSVLFWEDVDVRKIKQVKGLVL</sequence>
<dbReference type="OrthoDB" id="4078873at2759"/>
<feature type="transmembrane region" description="Helical" evidence="8">
    <location>
        <begin position="230"/>
        <end position="254"/>
    </location>
</feature>
<feature type="transmembrane region" description="Helical" evidence="8">
    <location>
        <begin position="393"/>
        <end position="413"/>
    </location>
</feature>
<evidence type="ECO:0000256" key="5">
    <source>
        <dbReference type="ARBA" id="ARBA00022989"/>
    </source>
</evidence>
<feature type="transmembrane region" description="Helical" evidence="8">
    <location>
        <begin position="425"/>
        <end position="443"/>
    </location>
</feature>
<feature type="transmembrane region" description="Helical" evidence="8">
    <location>
        <begin position="79"/>
        <end position="100"/>
    </location>
</feature>
<feature type="transmembrane region" description="Helical" evidence="8">
    <location>
        <begin position="314"/>
        <end position="336"/>
    </location>
</feature>
<comment type="similarity">
    <text evidence="2">Belongs to the major facilitator superfamily.</text>
</comment>
<dbReference type="AlphaFoldDB" id="A0A225AZQ8"/>
<organism evidence="9 10">
    <name type="scientific">Talaromyces atroroseus</name>
    <dbReference type="NCBI Taxonomy" id="1441469"/>
    <lineage>
        <taxon>Eukaryota</taxon>
        <taxon>Fungi</taxon>
        <taxon>Dikarya</taxon>
        <taxon>Ascomycota</taxon>
        <taxon>Pezizomycotina</taxon>
        <taxon>Eurotiomycetes</taxon>
        <taxon>Eurotiomycetidae</taxon>
        <taxon>Eurotiales</taxon>
        <taxon>Trichocomaceae</taxon>
        <taxon>Talaromyces</taxon>
        <taxon>Talaromyces sect. Trachyspermi</taxon>
    </lineage>
</organism>
<name>A0A225AZQ8_TALAT</name>
<feature type="transmembrane region" description="Helical" evidence="8">
    <location>
        <begin position="481"/>
        <end position="505"/>
    </location>
</feature>